<accession>A0A9X3YND0</accession>
<evidence type="ECO:0000313" key="3">
    <source>
        <dbReference type="Proteomes" id="UP001139971"/>
    </source>
</evidence>
<evidence type="ECO:0000313" key="2">
    <source>
        <dbReference type="EMBL" id="MDC8014867.1"/>
    </source>
</evidence>
<evidence type="ECO:0000259" key="1">
    <source>
        <dbReference type="Pfam" id="PF25535"/>
    </source>
</evidence>
<feature type="domain" description="DUF7919" evidence="1">
    <location>
        <begin position="3"/>
        <end position="22"/>
    </location>
</feature>
<keyword evidence="3" id="KW-1185">Reference proteome</keyword>
<proteinExistence type="predicted"/>
<name>A0A9X3YND0_9GAMM</name>
<dbReference type="InterPro" id="IPR057679">
    <property type="entry name" value="DUF7919"/>
</dbReference>
<gene>
    <name evidence="2" type="ORF">OD750_020160</name>
</gene>
<dbReference type="RefSeq" id="WP_263540893.1">
    <property type="nucleotide sequence ID" value="NZ_JAOVZO020000019.1"/>
</dbReference>
<reference evidence="2" key="1">
    <citation type="submission" date="2023-02" db="EMBL/GenBank/DDBJ databases">
        <title>Tahibacter soli sp. nov. isolated from soil.</title>
        <authorList>
            <person name="Baek J.H."/>
            <person name="Lee J.K."/>
            <person name="Choi D.G."/>
            <person name="Jeon C.O."/>
        </authorList>
    </citation>
    <scope>NUCLEOTIDE SEQUENCE</scope>
    <source>
        <strain evidence="2">BL</strain>
    </source>
</reference>
<sequence>MDIVHYVAVHRYRPPQAFVDAVFACPPTGTVAYLKARLDNGGRVLVEAARG</sequence>
<dbReference type="Pfam" id="PF25535">
    <property type="entry name" value="DUF7919"/>
    <property type="match status" value="1"/>
</dbReference>
<comment type="caution">
    <text evidence="2">The sequence shown here is derived from an EMBL/GenBank/DDBJ whole genome shotgun (WGS) entry which is preliminary data.</text>
</comment>
<organism evidence="2 3">
    <name type="scientific">Tahibacter soli</name>
    <dbReference type="NCBI Taxonomy" id="2983605"/>
    <lineage>
        <taxon>Bacteria</taxon>
        <taxon>Pseudomonadati</taxon>
        <taxon>Pseudomonadota</taxon>
        <taxon>Gammaproteobacteria</taxon>
        <taxon>Lysobacterales</taxon>
        <taxon>Rhodanobacteraceae</taxon>
        <taxon>Tahibacter</taxon>
    </lineage>
</organism>
<protein>
    <recommendedName>
        <fullName evidence="1">DUF7919 domain-containing protein</fullName>
    </recommendedName>
</protein>
<dbReference type="Proteomes" id="UP001139971">
    <property type="component" value="Unassembled WGS sequence"/>
</dbReference>
<dbReference type="AlphaFoldDB" id="A0A9X3YND0"/>
<dbReference type="EMBL" id="JAOVZO020000019">
    <property type="protein sequence ID" value="MDC8014867.1"/>
    <property type="molecule type" value="Genomic_DNA"/>
</dbReference>